<sequence length="190" mass="20541">MPDAAATATPALLVHTAKEAARAAPPSAALLPPPGTPLAVVEELQEGCVDLSLITPPVVGHTTERAADACLGPQKNKVDRPDSPAELAPVAMLDELKETPARRTSKRRANSLDEHSLDRAQRLAAMRNLDAPKGRGRYFTRRRIGTPSQQRVGPWNQPLWRSSRGMSGNLEIDFACKSISLSHLMVVFNL</sequence>
<organism evidence="1 2">
    <name type="scientific">Panicum miliaceum</name>
    <name type="common">Proso millet</name>
    <name type="synonym">Broomcorn millet</name>
    <dbReference type="NCBI Taxonomy" id="4540"/>
    <lineage>
        <taxon>Eukaryota</taxon>
        <taxon>Viridiplantae</taxon>
        <taxon>Streptophyta</taxon>
        <taxon>Embryophyta</taxon>
        <taxon>Tracheophyta</taxon>
        <taxon>Spermatophyta</taxon>
        <taxon>Magnoliopsida</taxon>
        <taxon>Liliopsida</taxon>
        <taxon>Poales</taxon>
        <taxon>Poaceae</taxon>
        <taxon>PACMAD clade</taxon>
        <taxon>Panicoideae</taxon>
        <taxon>Panicodae</taxon>
        <taxon>Paniceae</taxon>
        <taxon>Panicinae</taxon>
        <taxon>Panicum</taxon>
        <taxon>Panicum sect. Panicum</taxon>
    </lineage>
</organism>
<dbReference type="AlphaFoldDB" id="A0A3L6T5T6"/>
<keyword evidence="2" id="KW-1185">Reference proteome</keyword>
<proteinExistence type="predicted"/>
<dbReference type="Proteomes" id="UP000275267">
    <property type="component" value="Unassembled WGS sequence"/>
</dbReference>
<evidence type="ECO:0000313" key="2">
    <source>
        <dbReference type="Proteomes" id="UP000275267"/>
    </source>
</evidence>
<protein>
    <submittedName>
        <fullName evidence="1">Uncharacterized protein</fullName>
    </submittedName>
</protein>
<gene>
    <name evidence="1" type="ORF">C2845_PM05G00910</name>
</gene>
<comment type="caution">
    <text evidence="1">The sequence shown here is derived from an EMBL/GenBank/DDBJ whole genome shotgun (WGS) entry which is preliminary data.</text>
</comment>
<accession>A0A3L6T5T6</accession>
<evidence type="ECO:0000313" key="1">
    <source>
        <dbReference type="EMBL" id="RLN31265.1"/>
    </source>
</evidence>
<reference evidence="2" key="1">
    <citation type="journal article" date="2019" name="Nat. Commun.">
        <title>The genome of broomcorn millet.</title>
        <authorList>
            <person name="Zou C."/>
            <person name="Miki D."/>
            <person name="Li D."/>
            <person name="Tang Q."/>
            <person name="Xiao L."/>
            <person name="Rajput S."/>
            <person name="Deng P."/>
            <person name="Jia W."/>
            <person name="Huang R."/>
            <person name="Zhang M."/>
            <person name="Sun Y."/>
            <person name="Hu J."/>
            <person name="Fu X."/>
            <person name="Schnable P.S."/>
            <person name="Li F."/>
            <person name="Zhang H."/>
            <person name="Feng B."/>
            <person name="Zhu X."/>
            <person name="Liu R."/>
            <person name="Schnable J.C."/>
            <person name="Zhu J.-K."/>
            <person name="Zhang H."/>
        </authorList>
    </citation>
    <scope>NUCLEOTIDE SEQUENCE [LARGE SCALE GENOMIC DNA]</scope>
</reference>
<dbReference type="EMBL" id="PQIB02000003">
    <property type="protein sequence ID" value="RLN31265.1"/>
    <property type="molecule type" value="Genomic_DNA"/>
</dbReference>
<dbReference type="OrthoDB" id="696817at2759"/>
<name>A0A3L6T5T6_PANMI</name>